<comment type="caution">
    <text evidence="4">The sequence shown here is derived from an EMBL/GenBank/DDBJ whole genome shotgun (WGS) entry which is preliminary data.</text>
</comment>
<dbReference type="Pfam" id="PF13343">
    <property type="entry name" value="SBP_bac_6"/>
    <property type="match status" value="1"/>
</dbReference>
<dbReference type="SUPFAM" id="SSF53850">
    <property type="entry name" value="Periplasmic binding protein-like II"/>
    <property type="match status" value="1"/>
</dbReference>
<evidence type="ECO:0000313" key="4">
    <source>
        <dbReference type="EMBL" id="RHW35628.1"/>
    </source>
</evidence>
<name>A0A417YPW2_9BACI</name>
<dbReference type="Proteomes" id="UP000285456">
    <property type="component" value="Unassembled WGS sequence"/>
</dbReference>
<keyword evidence="5" id="KW-1185">Reference proteome</keyword>
<reference evidence="4 5" key="1">
    <citation type="journal article" date="2007" name="Int. J. Syst. Evol. Microbiol.">
        <title>Oceanobacillus profundus sp. nov., isolated from a deep-sea sediment core.</title>
        <authorList>
            <person name="Kim Y.G."/>
            <person name="Choi D.H."/>
            <person name="Hyun S."/>
            <person name="Cho B.C."/>
        </authorList>
    </citation>
    <scope>NUCLEOTIDE SEQUENCE [LARGE SCALE GENOMIC DNA]</scope>
    <source>
        <strain evidence="4 5">DSM 18246</strain>
    </source>
</reference>
<evidence type="ECO:0000256" key="2">
    <source>
        <dbReference type="PIRSR" id="PIRSR002825-1"/>
    </source>
</evidence>
<dbReference type="PROSITE" id="PS51257">
    <property type="entry name" value="PROKAR_LIPOPROTEIN"/>
    <property type="match status" value="1"/>
</dbReference>
<dbReference type="CDD" id="cd13547">
    <property type="entry name" value="PBP2_Fbp_like_2"/>
    <property type="match status" value="1"/>
</dbReference>
<dbReference type="PIRSF" id="PIRSF002825">
    <property type="entry name" value="CfbpA"/>
    <property type="match status" value="1"/>
</dbReference>
<feature type="binding site" evidence="2">
    <location>
        <position position="235"/>
    </location>
    <ligand>
        <name>Fe cation</name>
        <dbReference type="ChEBI" id="CHEBI:24875"/>
    </ligand>
</feature>
<protein>
    <submittedName>
        <fullName evidence="4">Extracellular solute-binding protein</fullName>
    </submittedName>
</protein>
<evidence type="ECO:0000256" key="3">
    <source>
        <dbReference type="SAM" id="SignalP"/>
    </source>
</evidence>
<dbReference type="EMBL" id="QWEH01000001">
    <property type="protein sequence ID" value="RHW35628.1"/>
    <property type="molecule type" value="Genomic_DNA"/>
</dbReference>
<dbReference type="GO" id="GO:0046872">
    <property type="term" value="F:metal ion binding"/>
    <property type="evidence" value="ECO:0007669"/>
    <property type="project" value="UniProtKB-KW"/>
</dbReference>
<keyword evidence="2" id="KW-0479">Metal-binding</keyword>
<evidence type="ECO:0000313" key="5">
    <source>
        <dbReference type="Proteomes" id="UP000285456"/>
    </source>
</evidence>
<gene>
    <name evidence="4" type="ORF">D1B32_00515</name>
</gene>
<dbReference type="PANTHER" id="PTHR30006">
    <property type="entry name" value="THIAMINE-BINDING PERIPLASMIC PROTEIN-RELATED"/>
    <property type="match status" value="1"/>
</dbReference>
<dbReference type="InterPro" id="IPR026045">
    <property type="entry name" value="Ferric-bd"/>
</dbReference>
<feature type="signal peptide" evidence="3">
    <location>
        <begin position="1"/>
        <end position="23"/>
    </location>
</feature>
<accession>A0A417YPW2</accession>
<dbReference type="RefSeq" id="WP_118888598.1">
    <property type="nucleotide sequence ID" value="NZ_PHUT01000001.1"/>
</dbReference>
<dbReference type="OrthoDB" id="9791045at2"/>
<sequence length="342" mass="36777">MKKLLFLLCAGLLCILAACGNSSDEEADASSEEGESELSGELEFYTSQPDVDAEQLVDAFNEKYPDVEVNIFRSGTEEVISKLNAESQAGSVVADVLLLADSVTFEGLKEADMLMEYNSPEAEAIPEEFVDADGTYTGTKMMATGIVINTDEVTEAPTSWDALVSDEGSDQVVMPSPLYSGAAAYNLGIFTRSDGFGWDFYEGIKANNPMITEGNGAVIENVASGQKNYGMIVDYLVARAASDGSPVELIYPEEGVPVITEPIGITADTEEAELAKAFVDFVLSEEGQALQAEIGYTPIREGVEAPYGLKSLDEIKTLSAPTDELYQNREADKGKFDELFSN</sequence>
<evidence type="ECO:0000256" key="1">
    <source>
        <dbReference type="ARBA" id="ARBA00022729"/>
    </source>
</evidence>
<proteinExistence type="predicted"/>
<keyword evidence="2" id="KW-0408">Iron</keyword>
<dbReference type="Gene3D" id="3.40.190.10">
    <property type="entry name" value="Periplasmic binding protein-like II"/>
    <property type="match status" value="2"/>
</dbReference>
<keyword evidence="1 3" id="KW-0732">Signal</keyword>
<feature type="chain" id="PRO_5039004162" evidence="3">
    <location>
        <begin position="24"/>
        <end position="342"/>
    </location>
</feature>
<organism evidence="4 5">
    <name type="scientific">Oceanobacillus profundus</name>
    <dbReference type="NCBI Taxonomy" id="372463"/>
    <lineage>
        <taxon>Bacteria</taxon>
        <taxon>Bacillati</taxon>
        <taxon>Bacillota</taxon>
        <taxon>Bacilli</taxon>
        <taxon>Bacillales</taxon>
        <taxon>Bacillaceae</taxon>
        <taxon>Oceanobacillus</taxon>
    </lineage>
</organism>
<dbReference type="AlphaFoldDB" id="A0A417YPW2"/>